<dbReference type="InterPro" id="IPR023780">
    <property type="entry name" value="Chromo_domain"/>
</dbReference>
<reference evidence="6 7" key="1">
    <citation type="journal article" date="2018" name="IMA Fungus">
        <title>IMA Genome-F 9: Draft genome sequence of Annulohypoxylon stygium, Aspergillus mulundensis, Berkeleyomyces basicola (syn. Thielaviopsis basicola), Ceratocystis smalleyi, two Cercospora beticola strains, Coleophoma cylindrospora, Fusarium fracticaudum, Phialophora cf. hyalina, and Morchella septimelata.</title>
        <authorList>
            <person name="Wingfield B.D."/>
            <person name="Bills G.F."/>
            <person name="Dong Y."/>
            <person name="Huang W."/>
            <person name="Nel W.J."/>
            <person name="Swalarsk-Parry B.S."/>
            <person name="Vaghefi N."/>
            <person name="Wilken P.M."/>
            <person name="An Z."/>
            <person name="de Beer Z.W."/>
            <person name="De Vos L."/>
            <person name="Chen L."/>
            <person name="Duong T.A."/>
            <person name="Gao Y."/>
            <person name="Hammerbacher A."/>
            <person name="Kikkert J.R."/>
            <person name="Li Y."/>
            <person name="Li H."/>
            <person name="Li K."/>
            <person name="Li Q."/>
            <person name="Liu X."/>
            <person name="Ma X."/>
            <person name="Naidoo K."/>
            <person name="Pethybridge S.J."/>
            <person name="Sun J."/>
            <person name="Steenkamp E.T."/>
            <person name="van der Nest M.A."/>
            <person name="van Wyk S."/>
            <person name="Wingfield M.J."/>
            <person name="Xiong C."/>
            <person name="Yue Q."/>
            <person name="Zhang X."/>
        </authorList>
    </citation>
    <scope>NUCLEOTIDE SEQUENCE [LARGE SCALE GENOMIC DNA]</scope>
    <source>
        <strain evidence="6 7">BP5796</strain>
    </source>
</reference>
<dbReference type="GO" id="GO:0006338">
    <property type="term" value="P:chromatin remodeling"/>
    <property type="evidence" value="ECO:0007669"/>
    <property type="project" value="UniProtKB-ARBA"/>
</dbReference>
<dbReference type="PANTHER" id="PTHR22812">
    <property type="entry name" value="CHROMOBOX PROTEIN"/>
    <property type="match status" value="1"/>
</dbReference>
<dbReference type="OrthoDB" id="433924at2759"/>
<name>A0A3D8QBN8_9HELO</name>
<gene>
    <name evidence="6" type="ORF">BP5796_12065</name>
</gene>
<evidence type="ECO:0000313" key="6">
    <source>
        <dbReference type="EMBL" id="RDW59141.1"/>
    </source>
</evidence>
<evidence type="ECO:0000256" key="3">
    <source>
        <dbReference type="ARBA" id="ARBA00023242"/>
    </source>
</evidence>
<dbReference type="Proteomes" id="UP000256328">
    <property type="component" value="Unassembled WGS sequence"/>
</dbReference>
<evidence type="ECO:0000313" key="7">
    <source>
        <dbReference type="Proteomes" id="UP000256328"/>
    </source>
</evidence>
<dbReference type="AlphaFoldDB" id="A0A3D8QBN8"/>
<feature type="region of interest" description="Disordered" evidence="4">
    <location>
        <begin position="1"/>
        <end position="154"/>
    </location>
</feature>
<evidence type="ECO:0000256" key="1">
    <source>
        <dbReference type="ARBA" id="ARBA00004123"/>
    </source>
</evidence>
<dbReference type="CDD" id="cd00024">
    <property type="entry name" value="CD_CSD"/>
    <property type="match status" value="2"/>
</dbReference>
<protein>
    <recommendedName>
        <fullName evidence="5">Chromo domain-containing protein</fullName>
    </recommendedName>
</protein>
<feature type="compositionally biased region" description="Polar residues" evidence="4">
    <location>
        <begin position="132"/>
        <end position="154"/>
    </location>
</feature>
<keyword evidence="3" id="KW-0539">Nucleus</keyword>
<feature type="domain" description="Chromo" evidence="5">
    <location>
        <begin position="247"/>
        <end position="309"/>
    </location>
</feature>
<feature type="compositionally biased region" description="Low complexity" evidence="4">
    <location>
        <begin position="33"/>
        <end position="64"/>
    </location>
</feature>
<dbReference type="SMART" id="SM00298">
    <property type="entry name" value="CHROMO"/>
    <property type="match status" value="2"/>
</dbReference>
<evidence type="ECO:0000256" key="2">
    <source>
        <dbReference type="ARBA" id="ARBA00011353"/>
    </source>
</evidence>
<dbReference type="Pfam" id="PF00385">
    <property type="entry name" value="Chromo"/>
    <property type="match status" value="2"/>
</dbReference>
<feature type="compositionally biased region" description="Polar residues" evidence="4">
    <location>
        <begin position="93"/>
        <end position="103"/>
    </location>
</feature>
<dbReference type="Gene3D" id="2.40.50.40">
    <property type="match status" value="2"/>
</dbReference>
<dbReference type="EMBL" id="PDLN01000020">
    <property type="protein sequence ID" value="RDW59141.1"/>
    <property type="molecule type" value="Genomic_DNA"/>
</dbReference>
<dbReference type="PROSITE" id="PS50013">
    <property type="entry name" value="CHROMO_2"/>
    <property type="match status" value="2"/>
</dbReference>
<comment type="subcellular location">
    <subcellularLocation>
        <location evidence="1">Nucleus</location>
    </subcellularLocation>
</comment>
<dbReference type="InterPro" id="IPR000953">
    <property type="entry name" value="Chromo/chromo_shadow_dom"/>
</dbReference>
<dbReference type="InterPro" id="IPR016197">
    <property type="entry name" value="Chromo-like_dom_sf"/>
</dbReference>
<comment type="subunit">
    <text evidence="2">Component of the NuA4 histone acetyltransferase complex.</text>
</comment>
<evidence type="ECO:0000256" key="4">
    <source>
        <dbReference type="SAM" id="MobiDB-lite"/>
    </source>
</evidence>
<comment type="caution">
    <text evidence="6">The sequence shown here is derived from an EMBL/GenBank/DDBJ whole genome shotgun (WGS) entry which is preliminary data.</text>
</comment>
<sequence>MDRPIRDIYDVPASPPGRKKLPMQSATPKPPMRLSSASKRQSSSSSLSLLASGGPAARSARGSGTEFGAMLETRQPATLPRRTAPSALIRRSGSVQKHSTPRASPSQLSSPLNPSARPAQVPRPSRLGRDSITATNAPQTQDLSNINSSAWESRQSDVSDLIRGQLGVEDAGDKASANGEQSLLGAAVIQQDKETAPQAEEGSVEKESQVEIRGPTKTGKRPRETTKGNTSSKRPRKTKKTSAEELYDVEYIIEHYINPKAQILLHVKWEGYDSPKDTTWEKESTLREDVPDILDDYYARHGGRNRILEERQKRFAVYKKGDTRHQQTFEVDSIVAKQEINGQIRYKIRWKGWDEDHDEWKEASQLSDAQDLIAKFERKNTGGKRRRKAKVN</sequence>
<feature type="region of interest" description="Disordered" evidence="4">
    <location>
        <begin position="193"/>
        <end position="241"/>
    </location>
</feature>
<dbReference type="GO" id="GO:0005634">
    <property type="term" value="C:nucleus"/>
    <property type="evidence" value="ECO:0007669"/>
    <property type="project" value="UniProtKB-SubCell"/>
</dbReference>
<feature type="compositionally biased region" description="Low complexity" evidence="4">
    <location>
        <begin position="104"/>
        <end position="115"/>
    </location>
</feature>
<accession>A0A3D8QBN8</accession>
<evidence type="ECO:0000259" key="5">
    <source>
        <dbReference type="PROSITE" id="PS50013"/>
    </source>
</evidence>
<dbReference type="SUPFAM" id="SSF54160">
    <property type="entry name" value="Chromo domain-like"/>
    <property type="match status" value="2"/>
</dbReference>
<dbReference type="InterPro" id="IPR051219">
    <property type="entry name" value="Heterochromatin_chromo-domain"/>
</dbReference>
<proteinExistence type="predicted"/>
<keyword evidence="7" id="KW-1185">Reference proteome</keyword>
<organism evidence="6 7">
    <name type="scientific">Coleophoma crateriformis</name>
    <dbReference type="NCBI Taxonomy" id="565419"/>
    <lineage>
        <taxon>Eukaryota</taxon>
        <taxon>Fungi</taxon>
        <taxon>Dikarya</taxon>
        <taxon>Ascomycota</taxon>
        <taxon>Pezizomycotina</taxon>
        <taxon>Leotiomycetes</taxon>
        <taxon>Helotiales</taxon>
        <taxon>Dermateaceae</taxon>
        <taxon>Coleophoma</taxon>
    </lineage>
</organism>
<feature type="domain" description="Chromo" evidence="5">
    <location>
        <begin position="329"/>
        <end position="388"/>
    </location>
</feature>